<sequence>MAQAQDTDPGPAGIILAGGRGRRMGGADKALCRLGGRTLGARVRDRLRPQVPALALNANGDPARFAALGLPVIPDTLPDGGPLAGVLAGLDWAASLGATRLLTAAADTPFLPCDLLHRLAAAGTLPAYAATAEGAHPTAALWPVALRDALRAELDDGTRRMREAMDRLGAVPVPFPDPAAFFNVNTPEDLAMAETFP</sequence>
<dbReference type="GO" id="GO:0005737">
    <property type="term" value="C:cytoplasm"/>
    <property type="evidence" value="ECO:0007669"/>
    <property type="project" value="UniProtKB-SubCell"/>
</dbReference>
<keyword evidence="7 8" id="KW-0501">Molybdenum cofactor biosynthesis</keyword>
<dbReference type="InterPro" id="IPR025877">
    <property type="entry name" value="MobA-like_NTP_Trfase"/>
</dbReference>
<dbReference type="EMBL" id="RDRB01000004">
    <property type="protein sequence ID" value="ROU02556.1"/>
    <property type="molecule type" value="Genomic_DNA"/>
</dbReference>
<reference evidence="10 11" key="1">
    <citation type="submission" date="2018-10" db="EMBL/GenBank/DDBJ databases">
        <title>Histidinibacterium lentulum gen. nov., sp. nov., a marine bacterium from the culture broth of Picochlorum sp. 122.</title>
        <authorList>
            <person name="Wang G."/>
        </authorList>
    </citation>
    <scope>NUCLEOTIDE SEQUENCE [LARGE SCALE GENOMIC DNA]</scope>
    <source>
        <strain evidence="10 11">B17</strain>
    </source>
</reference>
<keyword evidence="3 8" id="KW-0479">Metal-binding</keyword>
<comment type="similarity">
    <text evidence="8">Belongs to the MobA family.</text>
</comment>
<dbReference type="InterPro" id="IPR029044">
    <property type="entry name" value="Nucleotide-diphossugar_trans"/>
</dbReference>
<keyword evidence="11" id="KW-1185">Reference proteome</keyword>
<feature type="binding site" evidence="8">
    <location>
        <position position="107"/>
    </location>
    <ligand>
        <name>Mg(2+)</name>
        <dbReference type="ChEBI" id="CHEBI:18420"/>
    </ligand>
</feature>
<accession>A0A3N2R5D1</accession>
<comment type="subcellular location">
    <subcellularLocation>
        <location evidence="8">Cytoplasm</location>
    </subcellularLocation>
</comment>
<keyword evidence="5 8" id="KW-0460">Magnesium</keyword>
<dbReference type="PANTHER" id="PTHR19136:SF81">
    <property type="entry name" value="MOLYBDENUM COFACTOR GUANYLYLTRANSFERASE"/>
    <property type="match status" value="1"/>
</dbReference>
<dbReference type="AlphaFoldDB" id="A0A3N2R5D1"/>
<proteinExistence type="inferred from homology"/>
<organism evidence="10 11">
    <name type="scientific">Histidinibacterium lentulum</name>
    <dbReference type="NCBI Taxonomy" id="2480588"/>
    <lineage>
        <taxon>Bacteria</taxon>
        <taxon>Pseudomonadati</taxon>
        <taxon>Pseudomonadota</taxon>
        <taxon>Alphaproteobacteria</taxon>
        <taxon>Rhodobacterales</taxon>
        <taxon>Paracoccaceae</taxon>
        <taxon>Histidinibacterium</taxon>
    </lineage>
</organism>
<evidence type="ECO:0000256" key="4">
    <source>
        <dbReference type="ARBA" id="ARBA00022741"/>
    </source>
</evidence>
<dbReference type="Gene3D" id="3.90.550.10">
    <property type="entry name" value="Spore Coat Polysaccharide Biosynthesis Protein SpsA, Chain A"/>
    <property type="match status" value="1"/>
</dbReference>
<evidence type="ECO:0000313" key="10">
    <source>
        <dbReference type="EMBL" id="ROU02556.1"/>
    </source>
</evidence>
<comment type="cofactor">
    <cofactor evidence="8">
        <name>Mg(2+)</name>
        <dbReference type="ChEBI" id="CHEBI:18420"/>
    </cofactor>
</comment>
<dbReference type="Proteomes" id="UP000268016">
    <property type="component" value="Unassembled WGS sequence"/>
</dbReference>
<dbReference type="GO" id="GO:0061603">
    <property type="term" value="F:molybdenum cofactor guanylyltransferase activity"/>
    <property type="evidence" value="ECO:0007669"/>
    <property type="project" value="UniProtKB-EC"/>
</dbReference>
<dbReference type="EC" id="2.7.7.77" evidence="8"/>
<dbReference type="PANTHER" id="PTHR19136">
    <property type="entry name" value="MOLYBDENUM COFACTOR GUANYLYLTRANSFERASE"/>
    <property type="match status" value="1"/>
</dbReference>
<keyword evidence="2 8" id="KW-0808">Transferase</keyword>
<protein>
    <recommendedName>
        <fullName evidence="8">Molybdenum cofactor guanylyltransferase</fullName>
        <shortName evidence="8">MoCo guanylyltransferase</shortName>
        <ecNumber evidence="8">2.7.7.77</ecNumber>
    </recommendedName>
    <alternativeName>
        <fullName evidence="8">GTP:molybdopterin guanylyltransferase</fullName>
    </alternativeName>
    <alternativeName>
        <fullName evidence="8">Mo-MPT guanylyltransferase</fullName>
    </alternativeName>
    <alternativeName>
        <fullName evidence="8">Molybdopterin guanylyltransferase</fullName>
    </alternativeName>
    <alternativeName>
        <fullName evidence="8">Molybdopterin-guanine dinucleotide synthase</fullName>
        <shortName evidence="8">MGD synthase</shortName>
    </alternativeName>
</protein>
<keyword evidence="4 8" id="KW-0547">Nucleotide-binding</keyword>
<evidence type="ECO:0000256" key="1">
    <source>
        <dbReference type="ARBA" id="ARBA00022490"/>
    </source>
</evidence>
<dbReference type="GO" id="GO:1902758">
    <property type="term" value="P:bis(molybdopterin guanine dinucleotide)molybdenum biosynthetic process"/>
    <property type="evidence" value="ECO:0007669"/>
    <property type="project" value="TreeGrafter"/>
</dbReference>
<dbReference type="HAMAP" id="MF_00316">
    <property type="entry name" value="MobA"/>
    <property type="match status" value="1"/>
</dbReference>
<comment type="catalytic activity">
    <reaction evidence="8">
        <text>Mo-molybdopterin + GTP + H(+) = Mo-molybdopterin guanine dinucleotide + diphosphate</text>
        <dbReference type="Rhea" id="RHEA:34243"/>
        <dbReference type="ChEBI" id="CHEBI:15378"/>
        <dbReference type="ChEBI" id="CHEBI:33019"/>
        <dbReference type="ChEBI" id="CHEBI:37565"/>
        <dbReference type="ChEBI" id="CHEBI:71302"/>
        <dbReference type="ChEBI" id="CHEBI:71310"/>
        <dbReference type="EC" id="2.7.7.77"/>
    </reaction>
</comment>
<comment type="subunit">
    <text evidence="8">Monomer.</text>
</comment>
<feature type="binding site" evidence="8">
    <location>
        <position position="107"/>
    </location>
    <ligand>
        <name>GTP</name>
        <dbReference type="ChEBI" id="CHEBI:37565"/>
    </ligand>
</feature>
<comment type="function">
    <text evidence="8">Transfers a GMP moiety from GTP to Mo-molybdopterin (Mo-MPT) cofactor (Moco or molybdenum cofactor) to form Mo-molybdopterin guanine dinucleotide (Mo-MGD) cofactor.</text>
</comment>
<dbReference type="SUPFAM" id="SSF53448">
    <property type="entry name" value="Nucleotide-diphospho-sugar transferases"/>
    <property type="match status" value="1"/>
</dbReference>
<feature type="binding site" evidence="8">
    <location>
        <position position="29"/>
    </location>
    <ligand>
        <name>GTP</name>
        <dbReference type="ChEBI" id="CHEBI:37565"/>
    </ligand>
</feature>
<comment type="caution">
    <text evidence="10">The sequence shown here is derived from an EMBL/GenBank/DDBJ whole genome shotgun (WGS) entry which is preliminary data.</text>
</comment>
<gene>
    <name evidence="8 10" type="primary">mobA</name>
    <name evidence="10" type="ORF">EAT49_09495</name>
</gene>
<feature type="binding site" evidence="8">
    <location>
        <position position="57"/>
    </location>
    <ligand>
        <name>GTP</name>
        <dbReference type="ChEBI" id="CHEBI:37565"/>
    </ligand>
</feature>
<evidence type="ECO:0000256" key="7">
    <source>
        <dbReference type="ARBA" id="ARBA00023150"/>
    </source>
</evidence>
<dbReference type="GO" id="GO:0046872">
    <property type="term" value="F:metal ion binding"/>
    <property type="evidence" value="ECO:0007669"/>
    <property type="project" value="UniProtKB-KW"/>
</dbReference>
<evidence type="ECO:0000259" key="9">
    <source>
        <dbReference type="Pfam" id="PF12804"/>
    </source>
</evidence>
<feature type="binding site" evidence="8">
    <location>
        <begin position="16"/>
        <end position="18"/>
    </location>
    <ligand>
        <name>GTP</name>
        <dbReference type="ChEBI" id="CHEBI:37565"/>
    </ligand>
</feature>
<keyword evidence="6 8" id="KW-0342">GTP-binding</keyword>
<dbReference type="Pfam" id="PF12804">
    <property type="entry name" value="NTP_transf_3"/>
    <property type="match status" value="1"/>
</dbReference>
<evidence type="ECO:0000256" key="3">
    <source>
        <dbReference type="ARBA" id="ARBA00022723"/>
    </source>
</evidence>
<feature type="binding site" evidence="8">
    <location>
        <position position="75"/>
    </location>
    <ligand>
        <name>GTP</name>
        <dbReference type="ChEBI" id="CHEBI:37565"/>
    </ligand>
</feature>
<evidence type="ECO:0000256" key="2">
    <source>
        <dbReference type="ARBA" id="ARBA00022679"/>
    </source>
</evidence>
<evidence type="ECO:0000256" key="8">
    <source>
        <dbReference type="HAMAP-Rule" id="MF_00316"/>
    </source>
</evidence>
<name>A0A3N2R5D1_9RHOB</name>
<evidence type="ECO:0000256" key="6">
    <source>
        <dbReference type="ARBA" id="ARBA00023134"/>
    </source>
</evidence>
<dbReference type="GO" id="GO:0005525">
    <property type="term" value="F:GTP binding"/>
    <property type="evidence" value="ECO:0007669"/>
    <property type="project" value="UniProtKB-UniRule"/>
</dbReference>
<dbReference type="CDD" id="cd02503">
    <property type="entry name" value="MobA"/>
    <property type="match status" value="1"/>
</dbReference>
<evidence type="ECO:0000313" key="11">
    <source>
        <dbReference type="Proteomes" id="UP000268016"/>
    </source>
</evidence>
<evidence type="ECO:0000256" key="5">
    <source>
        <dbReference type="ARBA" id="ARBA00022842"/>
    </source>
</evidence>
<keyword evidence="1 8" id="KW-0963">Cytoplasm</keyword>
<dbReference type="NCBIfam" id="TIGR02665">
    <property type="entry name" value="molyb_mobA"/>
    <property type="match status" value="1"/>
</dbReference>
<keyword evidence="10" id="KW-0548">Nucleotidyltransferase</keyword>
<dbReference type="OrthoDB" id="9788394at2"/>
<dbReference type="InterPro" id="IPR013482">
    <property type="entry name" value="Molybde_CF_guanTrfase"/>
</dbReference>
<feature type="domain" description="MobA-like NTP transferase" evidence="9">
    <location>
        <begin position="13"/>
        <end position="165"/>
    </location>
</feature>
<comment type="domain">
    <text evidence="8">The N-terminal domain determines nucleotide recognition and specific binding, while the C-terminal domain determines the specific binding to the target protein.</text>
</comment>